<dbReference type="SMART" id="SM01086">
    <property type="entry name" value="ClpB_D2-small"/>
    <property type="match status" value="1"/>
</dbReference>
<dbReference type="PROSITE" id="PS51903">
    <property type="entry name" value="CLP_R"/>
    <property type="match status" value="1"/>
</dbReference>
<dbReference type="InterPro" id="IPR004176">
    <property type="entry name" value="Clp_R_N"/>
</dbReference>
<feature type="domain" description="Clp R" evidence="9">
    <location>
        <begin position="3"/>
        <end position="148"/>
    </location>
</feature>
<keyword evidence="11" id="KW-1185">Reference proteome</keyword>
<dbReference type="Pfam" id="PF07724">
    <property type="entry name" value="AAA_2"/>
    <property type="match status" value="1"/>
</dbReference>
<dbReference type="Pfam" id="PF00004">
    <property type="entry name" value="AAA"/>
    <property type="match status" value="1"/>
</dbReference>
<dbReference type="Gene3D" id="1.10.1780.10">
    <property type="entry name" value="Clp, N-terminal domain"/>
    <property type="match status" value="1"/>
</dbReference>
<dbReference type="GO" id="GO:0005524">
    <property type="term" value="F:ATP binding"/>
    <property type="evidence" value="ECO:0007669"/>
    <property type="project" value="UniProtKB-KW"/>
</dbReference>
<evidence type="ECO:0000256" key="8">
    <source>
        <dbReference type="SAM" id="Coils"/>
    </source>
</evidence>
<keyword evidence="8" id="KW-0175">Coiled coil</keyword>
<dbReference type="SMART" id="SM00382">
    <property type="entry name" value="AAA"/>
    <property type="match status" value="2"/>
</dbReference>
<keyword evidence="5 7" id="KW-0143">Chaperone</keyword>
<dbReference type="InterPro" id="IPR003959">
    <property type="entry name" value="ATPase_AAA_core"/>
</dbReference>
<dbReference type="CDD" id="cd00009">
    <property type="entry name" value="AAA"/>
    <property type="match status" value="1"/>
</dbReference>
<evidence type="ECO:0000256" key="1">
    <source>
        <dbReference type="ARBA" id="ARBA00008675"/>
    </source>
</evidence>
<keyword evidence="4 7" id="KW-0067">ATP-binding</keyword>
<dbReference type="PANTHER" id="PTHR11638">
    <property type="entry name" value="ATP-DEPENDENT CLP PROTEASE"/>
    <property type="match status" value="1"/>
</dbReference>
<dbReference type="PROSITE" id="PS00870">
    <property type="entry name" value="CLPAB_1"/>
    <property type="match status" value="1"/>
</dbReference>
<accession>A0AA38LQ10</accession>
<name>A0AA38LQ10_TAXCH</name>
<dbReference type="Pfam" id="PF17871">
    <property type="entry name" value="AAA_lid_9"/>
    <property type="match status" value="1"/>
</dbReference>
<feature type="coiled-coil region" evidence="8">
    <location>
        <begin position="414"/>
        <end position="441"/>
    </location>
</feature>
<dbReference type="InterPro" id="IPR050130">
    <property type="entry name" value="ClpA_ClpB"/>
</dbReference>
<comment type="similarity">
    <text evidence="1 7">Belongs to the ClpA/ClpB family.</text>
</comment>
<dbReference type="InterPro" id="IPR003593">
    <property type="entry name" value="AAA+_ATPase"/>
</dbReference>
<organism evidence="10 11">
    <name type="scientific">Taxus chinensis</name>
    <name type="common">Chinese yew</name>
    <name type="synonym">Taxus wallichiana var. chinensis</name>
    <dbReference type="NCBI Taxonomy" id="29808"/>
    <lineage>
        <taxon>Eukaryota</taxon>
        <taxon>Viridiplantae</taxon>
        <taxon>Streptophyta</taxon>
        <taxon>Embryophyta</taxon>
        <taxon>Tracheophyta</taxon>
        <taxon>Spermatophyta</taxon>
        <taxon>Pinopsida</taxon>
        <taxon>Pinidae</taxon>
        <taxon>Conifers II</taxon>
        <taxon>Cupressales</taxon>
        <taxon>Taxaceae</taxon>
        <taxon>Taxus</taxon>
    </lineage>
</organism>
<evidence type="ECO:0000313" key="10">
    <source>
        <dbReference type="EMBL" id="KAH9331684.1"/>
    </source>
</evidence>
<evidence type="ECO:0000256" key="3">
    <source>
        <dbReference type="ARBA" id="ARBA00022741"/>
    </source>
</evidence>
<proteinExistence type="inferred from homology"/>
<dbReference type="GO" id="GO:0016887">
    <property type="term" value="F:ATP hydrolysis activity"/>
    <property type="evidence" value="ECO:0007669"/>
    <property type="project" value="InterPro"/>
</dbReference>
<evidence type="ECO:0000313" key="11">
    <source>
        <dbReference type="Proteomes" id="UP000824469"/>
    </source>
</evidence>
<dbReference type="InterPro" id="IPR028299">
    <property type="entry name" value="ClpA/B_CS2"/>
</dbReference>
<dbReference type="PRINTS" id="PR00300">
    <property type="entry name" value="CLPPROTEASEA"/>
</dbReference>
<reference evidence="10 11" key="1">
    <citation type="journal article" date="2021" name="Nat. Plants">
        <title>The Taxus genome provides insights into paclitaxel biosynthesis.</title>
        <authorList>
            <person name="Xiong X."/>
            <person name="Gou J."/>
            <person name="Liao Q."/>
            <person name="Li Y."/>
            <person name="Zhou Q."/>
            <person name="Bi G."/>
            <person name="Li C."/>
            <person name="Du R."/>
            <person name="Wang X."/>
            <person name="Sun T."/>
            <person name="Guo L."/>
            <person name="Liang H."/>
            <person name="Lu P."/>
            <person name="Wu Y."/>
            <person name="Zhang Z."/>
            <person name="Ro D.K."/>
            <person name="Shang Y."/>
            <person name="Huang S."/>
            <person name="Yan J."/>
        </authorList>
    </citation>
    <scope>NUCLEOTIDE SEQUENCE [LARGE SCALE GENOMIC DNA]</scope>
    <source>
        <strain evidence="10">Ta-2019</strain>
    </source>
</reference>
<evidence type="ECO:0000256" key="2">
    <source>
        <dbReference type="ARBA" id="ARBA00022737"/>
    </source>
</evidence>
<feature type="coiled-coil region" evidence="8">
    <location>
        <begin position="474"/>
        <end position="501"/>
    </location>
</feature>
<protein>
    <recommendedName>
        <fullName evidence="9">Clp R domain-containing protein</fullName>
    </recommendedName>
</protein>
<dbReference type="AlphaFoldDB" id="A0AA38LQ10"/>
<dbReference type="InterPro" id="IPR019489">
    <property type="entry name" value="Clp_ATPase_C"/>
</dbReference>
<dbReference type="SUPFAM" id="SSF52540">
    <property type="entry name" value="P-loop containing nucleoside triphosphate hydrolases"/>
    <property type="match status" value="2"/>
</dbReference>
<evidence type="ECO:0000256" key="6">
    <source>
        <dbReference type="PROSITE-ProRule" id="PRU01251"/>
    </source>
</evidence>
<dbReference type="PANTHER" id="PTHR11638:SF18">
    <property type="entry name" value="HEAT SHOCK PROTEIN 104"/>
    <property type="match status" value="1"/>
</dbReference>
<dbReference type="InterPro" id="IPR041546">
    <property type="entry name" value="ClpA/ClpB_AAA_lid"/>
</dbReference>
<dbReference type="Pfam" id="PF02861">
    <property type="entry name" value="Clp_N"/>
    <property type="match status" value="1"/>
</dbReference>
<dbReference type="InterPro" id="IPR001270">
    <property type="entry name" value="ClpA/B"/>
</dbReference>
<keyword evidence="2 6" id="KW-0677">Repeat</keyword>
<dbReference type="Proteomes" id="UP000824469">
    <property type="component" value="Unassembled WGS sequence"/>
</dbReference>
<dbReference type="FunFam" id="3.40.50.300:FF:000120">
    <property type="entry name" value="ATP-dependent chaperone ClpB"/>
    <property type="match status" value="1"/>
</dbReference>
<evidence type="ECO:0000256" key="5">
    <source>
        <dbReference type="ARBA" id="ARBA00023186"/>
    </source>
</evidence>
<dbReference type="InterPro" id="IPR027417">
    <property type="entry name" value="P-loop_NTPase"/>
</dbReference>
<dbReference type="PROSITE" id="PS00871">
    <property type="entry name" value="CLPAB_2"/>
    <property type="match status" value="1"/>
</dbReference>
<dbReference type="Pfam" id="PF10431">
    <property type="entry name" value="ClpB_D2-small"/>
    <property type="match status" value="1"/>
</dbReference>
<keyword evidence="3 7" id="KW-0547">Nucleotide-binding</keyword>
<evidence type="ECO:0000256" key="4">
    <source>
        <dbReference type="ARBA" id="ARBA00022840"/>
    </source>
</evidence>
<dbReference type="GO" id="GO:0034605">
    <property type="term" value="P:cellular response to heat"/>
    <property type="evidence" value="ECO:0007669"/>
    <property type="project" value="TreeGrafter"/>
</dbReference>
<dbReference type="InterPro" id="IPR036628">
    <property type="entry name" value="Clp_N_dom_sf"/>
</dbReference>
<dbReference type="GO" id="GO:0005737">
    <property type="term" value="C:cytoplasm"/>
    <property type="evidence" value="ECO:0007669"/>
    <property type="project" value="TreeGrafter"/>
</dbReference>
<dbReference type="FunFam" id="3.40.50.300:FF:000010">
    <property type="entry name" value="Chaperone clpB 1, putative"/>
    <property type="match status" value="1"/>
</dbReference>
<dbReference type="CDD" id="cd19499">
    <property type="entry name" value="RecA-like_ClpB_Hsp104-like"/>
    <property type="match status" value="1"/>
</dbReference>
<dbReference type="OMA" id="DNYRRTI"/>
<dbReference type="EMBL" id="JAHRHJ020000001">
    <property type="protein sequence ID" value="KAH9331684.1"/>
    <property type="molecule type" value="Genomic_DNA"/>
</dbReference>
<evidence type="ECO:0000256" key="7">
    <source>
        <dbReference type="RuleBase" id="RU004432"/>
    </source>
</evidence>
<dbReference type="SUPFAM" id="SSF81923">
    <property type="entry name" value="Double Clp-N motif"/>
    <property type="match status" value="1"/>
</dbReference>
<dbReference type="Gene3D" id="3.40.50.300">
    <property type="entry name" value="P-loop containing nucleotide triphosphate hydrolases"/>
    <property type="match status" value="3"/>
</dbReference>
<dbReference type="InterPro" id="IPR018368">
    <property type="entry name" value="ClpA/B_CS1"/>
</dbReference>
<evidence type="ECO:0000259" key="9">
    <source>
        <dbReference type="PROSITE" id="PS51903"/>
    </source>
</evidence>
<sequence length="916" mass="102571">MNPEKYTKKTNEALAAGTELARESGHAQFSPVHLVIVLIEDPTGLLKQVISLVTGGDQAVESVQRILRWYLKKLPLQGPTSDDNPSSTALIKCIRHAQSSQKKKGDTHLAVDHLLLGLLEDPQIADCFKEAGVSVLRVKSEVEKLRVQGLKVEIAFDDTNFQALKIYGRDLVEDAGKLDPVIGRDEEIRRVVRILSRRTKNNPVLIGEPGVGKTAVVEGLAHRIVRGDVPSNLLDTRLIALDMGTLVAGTKYRGEFEERLKSVLKEVEESHGKVILFIDEIHLVLGAGRTEDSTMDAANLFKPMLARGQLRCVGATTLEEYRKYVEKDAAFERRFQQVYVAEPSVADTISILRGLKEKYEGHHGVRIMDRALVVAAQLSSRYISDRHLPDKAIDLVDEACANVRVQLDSQPEEIDTLERKRIQLEVELHALEKEKDRASKARLVEVQNELNDLRDTLHPLKMKYQKEKERVDKIRQLKQKREELLYTLQEAENRMDLARVADIRYGALQEIEAAIAQYDTNLEGKFMLTEVVGPEQIAEVVSRWTGIPVTRLGQNEKERLLGLAERLHKRVVGQDEAVQAVADAVLRSRAGLGRPQQPTGSFLFLGPSGVGKTELAKALAEQLFDDENLLVRIDMSEYMEQHSVSRLIGAPPGYLGYEEGGQLTEAVRRRPYSVVLFDEVEKAHISIFNTMLQMLDDGRLTDGHGRTVNFSNTVIIMTSNLGAEYLLAGLSGHSTMQAARENVMQEVRKHFRPELLNRLDEIVVFDPLNNEQLRKVARLQMKDVAVRLAERGVALAVTDAALDLVLQEAYDPVYGARPLRRWLEKKVVTHLSQMLITREIDENCTVFIDPMPRQKRLSYCVARNGGHVNPNNGNNVAGSRFDIGVGGVDDDRSGLTAIGEEMTRLGMIDNWMTGNE</sequence>
<dbReference type="FunFam" id="3.40.50.300:FF:000025">
    <property type="entry name" value="ATP-dependent Clp protease subunit"/>
    <property type="match status" value="1"/>
</dbReference>
<dbReference type="Gene3D" id="1.10.8.60">
    <property type="match status" value="1"/>
</dbReference>
<gene>
    <name evidence="10" type="ORF">KI387_003792</name>
</gene>
<comment type="caution">
    <text evidence="10">The sequence shown here is derived from an EMBL/GenBank/DDBJ whole genome shotgun (WGS) entry which is preliminary data.</text>
</comment>